<dbReference type="CDD" id="cd15784">
    <property type="entry name" value="PH_RUTBC"/>
    <property type="match status" value="1"/>
</dbReference>
<keyword evidence="7" id="KW-1185">Reference proteome</keyword>
<dbReference type="SMART" id="SM00164">
    <property type="entry name" value="TBC"/>
    <property type="match status" value="1"/>
</dbReference>
<dbReference type="InterPro" id="IPR037745">
    <property type="entry name" value="SGSM1/2"/>
</dbReference>
<dbReference type="SUPFAM" id="SSF47923">
    <property type="entry name" value="Ypt/Rab-GAP domain of gyp1p"/>
    <property type="match status" value="2"/>
</dbReference>
<dbReference type="PANTHER" id="PTHR22957">
    <property type="entry name" value="TBC1 DOMAIN FAMILY MEMBER GTPASE-ACTIVATING PROTEIN"/>
    <property type="match status" value="1"/>
</dbReference>
<dbReference type="Pfam" id="PF12068">
    <property type="entry name" value="PH_RBD"/>
    <property type="match status" value="1"/>
</dbReference>
<evidence type="ECO:0000313" key="7">
    <source>
        <dbReference type="Proteomes" id="UP000821853"/>
    </source>
</evidence>
<dbReference type="Gene3D" id="1.20.58.900">
    <property type="match status" value="1"/>
</dbReference>
<dbReference type="InterPro" id="IPR004012">
    <property type="entry name" value="Run_dom"/>
</dbReference>
<feature type="region of interest" description="Disordered" evidence="3">
    <location>
        <begin position="722"/>
        <end position="829"/>
    </location>
</feature>
<dbReference type="Proteomes" id="UP000821853">
    <property type="component" value="Unassembled WGS sequence"/>
</dbReference>
<sequence>MAIASAPAAFSKNDSPTRIMTVFRSKSESNDTSASLLSENEYREKLLRTVKKEVTTPCLPRIAPPLLRVQSGDRCGNSRVKQIMEEAVTRKFVHEESSSITSLCAAVDACLSHGLKRRALGLFKTNSTTALLHKMSKHFEPAAAIARAVSQLEAAAAVGTSDSTTTESRLRSQTSRRSLWAASGRYLWIRLALFEKQLACIVDHLVHNCSKYYEKDALVADPVSGQILASLLVGPCALDYSKMKTQDHFWTDPPADELVQRHRLSSGLPTAGSAGGSSSTATPPPTRRLGLQCRRDLRGTSGGSSSEEGGGSGSVVGGRVPTGGGCDRLARDYVESLHQNARSTLLYGKNNVRVQPRCHAGEPLPGYLSLHQQGGSQLVLKWTPNQLMNGTASGDSSSGDSIGSSQDKSVYWDYALSVNMDDIVYLHCHQQGGDSGGTLVLVGQDGVQRPPMHFPRGGHLLAFLSCLENGLLPGGQLDPPLWTQQSGTGKVFPRLRRRRAGQGSEEEEGSTDFVFRVMTTLRPHPLEDLLESGPSSAAAASAASGTPRTGRLTEARSSSSRSSESPPPEEESPGLKAQGSVSLRVHPRVKNYLRKIYSSGTRLAHCRHLRTVRTHLSGLVHPTMVSGEGAEGGLTREAWERLSASGRLEEPLELHRLVYFGGIEHDVRPLVWPYLLGHYPVGSEAAERQERDASRQAQYEATLSEWLAAEAMVRHREGLHAKLSSESTTSEIPLIGPKDAHLSNDVFEDGSSEGGSMEAGPEGAEEEEEIAWEVVSSHSTPAHMAAEGLPEEEKEDDGRLEGARPDQLLQPPPVDEESSCASPASSSGGVYSSDLLDLFSLNLHRIDKDVQRCDRNYAYFTTANLEKLRNVMCTYVWEHLDVGYVQGMCDLVAPLLVIFDDEMLTYSCFCELMKRMAANFPHGGAMDHHFANMRSLIQILDGEMFELMHQNGDYTHFYFCYRWFLLDFKRELVYQDVFSVWETIWAAQHVASGNFVLFIALAMVEYYRDIILENNMDFTDIIKFFNGAY</sequence>
<evidence type="ECO:0000256" key="1">
    <source>
        <dbReference type="ARBA" id="ARBA00022468"/>
    </source>
</evidence>
<evidence type="ECO:0000259" key="4">
    <source>
        <dbReference type="PROSITE" id="PS50086"/>
    </source>
</evidence>
<evidence type="ECO:0008006" key="8">
    <source>
        <dbReference type="Google" id="ProtNLM"/>
    </source>
</evidence>
<name>A0A9J6GUE1_HAELO</name>
<gene>
    <name evidence="6" type="ORF">HPB48_018109</name>
</gene>
<dbReference type="VEuPathDB" id="VectorBase:HLOH_047612"/>
<dbReference type="SUPFAM" id="SSF140741">
    <property type="entry name" value="RUN domain-like"/>
    <property type="match status" value="1"/>
</dbReference>
<dbReference type="SMART" id="SM00593">
    <property type="entry name" value="RUN"/>
    <property type="match status" value="1"/>
</dbReference>
<reference evidence="6 7" key="1">
    <citation type="journal article" date="2020" name="Cell">
        <title>Large-Scale Comparative Analyses of Tick Genomes Elucidate Their Genetic Diversity and Vector Capacities.</title>
        <authorList>
            <consortium name="Tick Genome and Microbiome Consortium (TIGMIC)"/>
            <person name="Jia N."/>
            <person name="Wang J."/>
            <person name="Shi W."/>
            <person name="Du L."/>
            <person name="Sun Y."/>
            <person name="Zhan W."/>
            <person name="Jiang J.F."/>
            <person name="Wang Q."/>
            <person name="Zhang B."/>
            <person name="Ji P."/>
            <person name="Bell-Sakyi L."/>
            <person name="Cui X.M."/>
            <person name="Yuan T.T."/>
            <person name="Jiang B.G."/>
            <person name="Yang W.F."/>
            <person name="Lam T.T."/>
            <person name="Chang Q.C."/>
            <person name="Ding S.J."/>
            <person name="Wang X.J."/>
            <person name="Zhu J.G."/>
            <person name="Ruan X.D."/>
            <person name="Zhao L."/>
            <person name="Wei J.T."/>
            <person name="Ye R.Z."/>
            <person name="Que T.C."/>
            <person name="Du C.H."/>
            <person name="Zhou Y.H."/>
            <person name="Cheng J.X."/>
            <person name="Dai P.F."/>
            <person name="Guo W.B."/>
            <person name="Han X.H."/>
            <person name="Huang E.J."/>
            <person name="Li L.F."/>
            <person name="Wei W."/>
            <person name="Gao Y.C."/>
            <person name="Liu J.Z."/>
            <person name="Shao H.Z."/>
            <person name="Wang X."/>
            <person name="Wang C.C."/>
            <person name="Yang T.C."/>
            <person name="Huo Q.B."/>
            <person name="Li W."/>
            <person name="Chen H.Y."/>
            <person name="Chen S.E."/>
            <person name="Zhou L.G."/>
            <person name="Ni X.B."/>
            <person name="Tian J.H."/>
            <person name="Sheng Y."/>
            <person name="Liu T."/>
            <person name="Pan Y.S."/>
            <person name="Xia L.Y."/>
            <person name="Li J."/>
            <person name="Zhao F."/>
            <person name="Cao W.C."/>
        </authorList>
    </citation>
    <scope>NUCLEOTIDE SEQUENCE [LARGE SCALE GENOMIC DNA]</scope>
    <source>
        <strain evidence="6">HaeL-2018</strain>
    </source>
</reference>
<dbReference type="GO" id="GO:0031410">
    <property type="term" value="C:cytoplasmic vesicle"/>
    <property type="evidence" value="ECO:0007669"/>
    <property type="project" value="UniProtKB-ARBA"/>
</dbReference>
<dbReference type="PROSITE" id="PS50826">
    <property type="entry name" value="RUN"/>
    <property type="match status" value="1"/>
</dbReference>
<feature type="compositionally biased region" description="Low complexity" evidence="3">
    <location>
        <begin position="535"/>
        <end position="544"/>
    </location>
</feature>
<dbReference type="OrthoDB" id="10264062at2759"/>
<dbReference type="PROSITE" id="PS50086">
    <property type="entry name" value="TBC_RABGAP"/>
    <property type="match status" value="1"/>
</dbReference>
<feature type="compositionally biased region" description="Low complexity" evidence="3">
    <location>
        <begin position="266"/>
        <end position="281"/>
    </location>
</feature>
<dbReference type="InterPro" id="IPR000195">
    <property type="entry name" value="Rab-GAP-TBC_dom"/>
</dbReference>
<proteinExistence type="inferred from homology"/>
<dbReference type="InterPro" id="IPR035969">
    <property type="entry name" value="Rab-GAP_TBC_sf"/>
</dbReference>
<dbReference type="FunFam" id="1.10.8.270:FF:000006">
    <property type="entry name" value="Small G protein signaling modulator 2"/>
    <property type="match status" value="1"/>
</dbReference>
<feature type="domain" description="Rab-GAP TBC" evidence="4">
    <location>
        <begin position="662"/>
        <end position="988"/>
    </location>
</feature>
<dbReference type="CDD" id="cd17687">
    <property type="entry name" value="RUN_SGSM1_like"/>
    <property type="match status" value="1"/>
</dbReference>
<feature type="domain" description="RUN" evidence="5">
    <location>
        <begin position="94"/>
        <end position="248"/>
    </location>
</feature>
<dbReference type="InterPro" id="IPR037213">
    <property type="entry name" value="Run_dom_sf"/>
</dbReference>
<evidence type="ECO:0000256" key="3">
    <source>
        <dbReference type="SAM" id="MobiDB-lite"/>
    </source>
</evidence>
<keyword evidence="1" id="KW-0343">GTPase activation</keyword>
<dbReference type="AlphaFoldDB" id="A0A9J6GUE1"/>
<comment type="caution">
    <text evidence="6">The sequence shown here is derived from an EMBL/GenBank/DDBJ whole genome shotgun (WGS) entry which is preliminary data.</text>
</comment>
<dbReference type="Gene3D" id="1.10.472.80">
    <property type="entry name" value="Ypt/Rab-GAP domain of gyp1p, domain 3"/>
    <property type="match status" value="1"/>
</dbReference>
<dbReference type="Gene3D" id="1.10.8.270">
    <property type="entry name" value="putative rabgap domain of human tbc1 domain family member 14 like domains"/>
    <property type="match status" value="1"/>
</dbReference>
<organism evidence="6 7">
    <name type="scientific">Haemaphysalis longicornis</name>
    <name type="common">Bush tick</name>
    <dbReference type="NCBI Taxonomy" id="44386"/>
    <lineage>
        <taxon>Eukaryota</taxon>
        <taxon>Metazoa</taxon>
        <taxon>Ecdysozoa</taxon>
        <taxon>Arthropoda</taxon>
        <taxon>Chelicerata</taxon>
        <taxon>Arachnida</taxon>
        <taxon>Acari</taxon>
        <taxon>Parasitiformes</taxon>
        <taxon>Ixodida</taxon>
        <taxon>Ixodoidea</taxon>
        <taxon>Ixodidae</taxon>
        <taxon>Haemaphysalinae</taxon>
        <taxon>Haemaphysalis</taxon>
    </lineage>
</organism>
<protein>
    <recommendedName>
        <fullName evidence="8">Small G protein signaling modulator 1</fullName>
    </recommendedName>
</protein>
<dbReference type="Pfam" id="PF00566">
    <property type="entry name" value="RabGAP-TBC"/>
    <property type="match status" value="1"/>
</dbReference>
<feature type="region of interest" description="Disordered" evidence="3">
    <location>
        <begin position="266"/>
        <end position="321"/>
    </location>
</feature>
<feature type="compositionally biased region" description="Gly residues" evidence="3">
    <location>
        <begin position="308"/>
        <end position="321"/>
    </location>
</feature>
<accession>A0A9J6GUE1</accession>
<dbReference type="InterPro" id="IPR021935">
    <property type="entry name" value="SGSM1/2_RBD"/>
</dbReference>
<feature type="region of interest" description="Disordered" evidence="3">
    <location>
        <begin position="526"/>
        <end position="581"/>
    </location>
</feature>
<dbReference type="PANTHER" id="PTHR22957:SF502">
    <property type="entry name" value="SMALL G PROTEIN SIGNALING MODULATOR 2-RELATED"/>
    <property type="match status" value="1"/>
</dbReference>
<evidence type="ECO:0000313" key="6">
    <source>
        <dbReference type="EMBL" id="KAH9377991.1"/>
    </source>
</evidence>
<feature type="compositionally biased region" description="Low complexity" evidence="3">
    <location>
        <begin position="819"/>
        <end position="829"/>
    </location>
</feature>
<dbReference type="GO" id="GO:0005096">
    <property type="term" value="F:GTPase activator activity"/>
    <property type="evidence" value="ECO:0007669"/>
    <property type="project" value="UniProtKB-KW"/>
</dbReference>
<dbReference type="OMA" id="CDRNYAY"/>
<comment type="similarity">
    <text evidence="2">Belongs to the RUTBC family.</text>
</comment>
<dbReference type="EMBL" id="JABSTR010000008">
    <property type="protein sequence ID" value="KAH9377991.1"/>
    <property type="molecule type" value="Genomic_DNA"/>
</dbReference>
<evidence type="ECO:0000259" key="5">
    <source>
        <dbReference type="PROSITE" id="PS50826"/>
    </source>
</evidence>
<dbReference type="Pfam" id="PF02759">
    <property type="entry name" value="RUN"/>
    <property type="match status" value="1"/>
</dbReference>
<evidence type="ECO:0000256" key="2">
    <source>
        <dbReference type="ARBA" id="ARBA00034124"/>
    </source>
</evidence>
<feature type="region of interest" description="Disordered" evidence="3">
    <location>
        <begin position="481"/>
        <end position="512"/>
    </location>
</feature>
<dbReference type="Gene3D" id="2.30.29.230">
    <property type="match status" value="1"/>
</dbReference>